<accession>A0A0N7MKY2</accession>
<dbReference type="GO" id="GO:0016020">
    <property type="term" value="C:membrane"/>
    <property type="evidence" value="ECO:0007669"/>
    <property type="project" value="UniProtKB-SubCell"/>
</dbReference>
<dbReference type="EMBL" id="LN890560">
    <property type="protein sequence ID" value="CUS20751.1"/>
    <property type="molecule type" value="Genomic_DNA"/>
</dbReference>
<comment type="subcellular location">
    <subcellularLocation>
        <location evidence="1">Membrane</location>
    </subcellularLocation>
</comment>
<organism evidence="7 8">
    <name type="scientific">Lachancea quebecensis</name>
    <dbReference type="NCBI Taxonomy" id="1654605"/>
    <lineage>
        <taxon>Eukaryota</taxon>
        <taxon>Fungi</taxon>
        <taxon>Dikarya</taxon>
        <taxon>Ascomycota</taxon>
        <taxon>Saccharomycotina</taxon>
        <taxon>Saccharomycetes</taxon>
        <taxon>Saccharomycetales</taxon>
        <taxon>Saccharomycetaceae</taxon>
        <taxon>Lachancea</taxon>
    </lineage>
</organism>
<feature type="transmembrane region" description="Helical" evidence="6">
    <location>
        <begin position="108"/>
        <end position="127"/>
    </location>
</feature>
<proteinExistence type="inferred from homology"/>
<dbReference type="InterPro" id="IPR007014">
    <property type="entry name" value="FUN14"/>
</dbReference>
<sequence length="201" mass="21770">MSFVRPFLLQKAALGQLRKSLSPFNFGKTRLMSSGARAAKVPLFSGFVGYKTVGFAAGTSMAMLLSTISSRNIIRSDTILDVKQRHAGLPEEVGLPGQRGKSVVSKKVNYRELCLGSVLGLMIGVVVGKISSVLVFVTACGLLSLQWLSNRGLVDKNATWGLSKYIVKTGRESVDLNTLIWDKPSFKVPFILTFVLAAMNV</sequence>
<dbReference type="OrthoDB" id="3990500at2759"/>
<evidence type="ECO:0000313" key="7">
    <source>
        <dbReference type="EMBL" id="CUS20751.1"/>
    </source>
</evidence>
<protein>
    <submittedName>
        <fullName evidence="7">LAQU0S01e13850g1_1</fullName>
    </submittedName>
</protein>
<reference evidence="8" key="1">
    <citation type="submission" date="2015-10" db="EMBL/GenBank/DDBJ databases">
        <authorList>
            <person name="Devillers H."/>
        </authorList>
    </citation>
    <scope>NUCLEOTIDE SEQUENCE [LARGE SCALE GENOMIC DNA]</scope>
</reference>
<keyword evidence="8" id="KW-1185">Reference proteome</keyword>
<dbReference type="AlphaFoldDB" id="A0A0N7MKY2"/>
<evidence type="ECO:0000256" key="6">
    <source>
        <dbReference type="SAM" id="Phobius"/>
    </source>
</evidence>
<dbReference type="Pfam" id="PF04930">
    <property type="entry name" value="FUN14"/>
    <property type="match status" value="1"/>
</dbReference>
<keyword evidence="3 6" id="KW-0812">Transmembrane</keyword>
<evidence type="ECO:0000256" key="5">
    <source>
        <dbReference type="ARBA" id="ARBA00023136"/>
    </source>
</evidence>
<dbReference type="Proteomes" id="UP000236544">
    <property type="component" value="Unassembled WGS sequence"/>
</dbReference>
<evidence type="ECO:0000256" key="3">
    <source>
        <dbReference type="ARBA" id="ARBA00022692"/>
    </source>
</evidence>
<evidence type="ECO:0000256" key="1">
    <source>
        <dbReference type="ARBA" id="ARBA00004370"/>
    </source>
</evidence>
<keyword evidence="5 6" id="KW-0472">Membrane</keyword>
<evidence type="ECO:0000256" key="2">
    <source>
        <dbReference type="ARBA" id="ARBA00009160"/>
    </source>
</evidence>
<gene>
    <name evidence="7" type="ORF">LAQU0_S01e13850g</name>
</gene>
<feature type="transmembrane region" description="Helical" evidence="6">
    <location>
        <begin position="41"/>
        <end position="65"/>
    </location>
</feature>
<comment type="similarity">
    <text evidence="2">Belongs to the FUN14 family.</text>
</comment>
<keyword evidence="4 6" id="KW-1133">Transmembrane helix</keyword>
<evidence type="ECO:0000313" key="8">
    <source>
        <dbReference type="Proteomes" id="UP000236544"/>
    </source>
</evidence>
<evidence type="ECO:0000256" key="4">
    <source>
        <dbReference type="ARBA" id="ARBA00022989"/>
    </source>
</evidence>
<name>A0A0N7MKY2_9SACH</name>